<evidence type="ECO:0000256" key="1">
    <source>
        <dbReference type="SAM" id="Phobius"/>
    </source>
</evidence>
<dbReference type="AlphaFoldDB" id="A0ABD5UPZ8"/>
<evidence type="ECO:0000313" key="3">
    <source>
        <dbReference type="Proteomes" id="UP001596333"/>
    </source>
</evidence>
<name>A0ABD5UPZ8_9EURY</name>
<gene>
    <name evidence="2" type="ORF">ACFQEY_12325</name>
</gene>
<feature type="transmembrane region" description="Helical" evidence="1">
    <location>
        <begin position="69"/>
        <end position="88"/>
    </location>
</feature>
<dbReference type="Proteomes" id="UP001596333">
    <property type="component" value="Unassembled WGS sequence"/>
</dbReference>
<keyword evidence="1" id="KW-0812">Transmembrane</keyword>
<keyword evidence="1" id="KW-1133">Transmembrane helix</keyword>
<dbReference type="EMBL" id="JBHSXI010000012">
    <property type="protein sequence ID" value="MFC6889798.1"/>
    <property type="molecule type" value="Genomic_DNA"/>
</dbReference>
<proteinExistence type="predicted"/>
<feature type="transmembrane region" description="Helical" evidence="1">
    <location>
        <begin position="31"/>
        <end position="49"/>
    </location>
</feature>
<evidence type="ECO:0000313" key="2">
    <source>
        <dbReference type="EMBL" id="MFC6889798.1"/>
    </source>
</evidence>
<accession>A0ABD5UPZ8</accession>
<dbReference type="RefSeq" id="WP_379768940.1">
    <property type="nucleotide sequence ID" value="NZ_JBHSXI010000012.1"/>
</dbReference>
<reference evidence="2 3" key="1">
    <citation type="journal article" date="2019" name="Int. J. Syst. Evol. Microbiol.">
        <title>The Global Catalogue of Microorganisms (GCM) 10K type strain sequencing project: providing services to taxonomists for standard genome sequencing and annotation.</title>
        <authorList>
            <consortium name="The Broad Institute Genomics Platform"/>
            <consortium name="The Broad Institute Genome Sequencing Center for Infectious Disease"/>
            <person name="Wu L."/>
            <person name="Ma J."/>
        </authorList>
    </citation>
    <scope>NUCLEOTIDE SEQUENCE [LARGE SCALE GENOMIC DNA]</scope>
    <source>
        <strain evidence="2 3">Y73</strain>
    </source>
</reference>
<organism evidence="2 3">
    <name type="scientific">Halorubrum trueperi</name>
    <dbReference type="NCBI Taxonomy" id="2004704"/>
    <lineage>
        <taxon>Archaea</taxon>
        <taxon>Methanobacteriati</taxon>
        <taxon>Methanobacteriota</taxon>
        <taxon>Stenosarchaea group</taxon>
        <taxon>Halobacteria</taxon>
        <taxon>Halobacteriales</taxon>
        <taxon>Haloferacaceae</taxon>
        <taxon>Halorubrum</taxon>
    </lineage>
</organism>
<protein>
    <submittedName>
        <fullName evidence="2">Uncharacterized protein</fullName>
    </submittedName>
</protein>
<sequence>MTVTLPMLPTPSIAQIPTFRFAGATVAYDEVYLLVVLLVLWATLGRWVYKDATARGSEWAWQWGFGTPLTVVAGLDVLLLVVVIYLLLRDSD</sequence>
<keyword evidence="3" id="KW-1185">Reference proteome</keyword>
<comment type="caution">
    <text evidence="2">The sequence shown here is derived from an EMBL/GenBank/DDBJ whole genome shotgun (WGS) entry which is preliminary data.</text>
</comment>
<keyword evidence="1" id="KW-0472">Membrane</keyword>